<reference evidence="2" key="1">
    <citation type="submission" date="2019-06" db="EMBL/GenBank/DDBJ databases">
        <authorList>
            <person name="Palmer J.M."/>
        </authorList>
    </citation>
    <scope>NUCLEOTIDE SEQUENCE</scope>
    <source>
        <strain evidence="2">TWF679</strain>
    </source>
</reference>
<name>A0A8H8VGI6_ORBOL</name>
<sequence length="252" mass="27954">MGLLVHFVTHRKERKATRKLPETTDQSYDTEIQKSNSSNLSQKIKEDIRASRKSHPELQSTSKLEKPSSTLQNAGSSINFPKRPASDKGLLSVQKKRRASSKNDTRPEDIPSDGYTSSGDSSSTSSKKRSAKSKAARKRQREMINLQRSTPNDSLKNRSLLVTTMPWVYPDARCCNYRNGGVHSSDWDKTTKTTPTVDGSISGTGSKDNIKEADSSNLVSSIHRQPENPVVGELPESSNRHQPVSYHTPYGP</sequence>
<feature type="compositionally biased region" description="Polar residues" evidence="1">
    <location>
        <begin position="57"/>
        <end position="79"/>
    </location>
</feature>
<feature type="compositionally biased region" description="Basic residues" evidence="1">
    <location>
        <begin position="126"/>
        <end position="140"/>
    </location>
</feature>
<organism evidence="2 3">
    <name type="scientific">Orbilia oligospora</name>
    <name type="common">Nematode-trapping fungus</name>
    <name type="synonym">Arthrobotrys oligospora</name>
    <dbReference type="NCBI Taxonomy" id="2813651"/>
    <lineage>
        <taxon>Eukaryota</taxon>
        <taxon>Fungi</taxon>
        <taxon>Dikarya</taxon>
        <taxon>Ascomycota</taxon>
        <taxon>Pezizomycotina</taxon>
        <taxon>Orbiliomycetes</taxon>
        <taxon>Orbiliales</taxon>
        <taxon>Orbiliaceae</taxon>
        <taxon>Orbilia</taxon>
    </lineage>
</organism>
<evidence type="ECO:0000313" key="2">
    <source>
        <dbReference type="EMBL" id="KAF3217313.1"/>
    </source>
</evidence>
<feature type="compositionally biased region" description="Basic and acidic residues" evidence="1">
    <location>
        <begin position="43"/>
        <end position="56"/>
    </location>
</feature>
<feature type="region of interest" description="Disordered" evidence="1">
    <location>
        <begin position="181"/>
        <end position="252"/>
    </location>
</feature>
<dbReference type="EMBL" id="WIWT01000014">
    <property type="protein sequence ID" value="KAF3217313.1"/>
    <property type="molecule type" value="Genomic_DNA"/>
</dbReference>
<proteinExistence type="predicted"/>
<feature type="compositionally biased region" description="Low complexity" evidence="1">
    <location>
        <begin position="112"/>
        <end position="125"/>
    </location>
</feature>
<dbReference type="Proteomes" id="UP000614610">
    <property type="component" value="Unassembled WGS sequence"/>
</dbReference>
<protein>
    <submittedName>
        <fullName evidence="2">Uncharacterized protein</fullName>
    </submittedName>
</protein>
<dbReference type="AlphaFoldDB" id="A0A8H8VGI6"/>
<feature type="region of interest" description="Disordered" evidence="1">
    <location>
        <begin position="1"/>
        <end position="157"/>
    </location>
</feature>
<dbReference type="OrthoDB" id="5369976at2759"/>
<feature type="compositionally biased region" description="Basic residues" evidence="1">
    <location>
        <begin position="8"/>
        <end position="18"/>
    </location>
</feature>
<comment type="caution">
    <text evidence="2">The sequence shown here is derived from an EMBL/GenBank/DDBJ whole genome shotgun (WGS) entry which is preliminary data.</text>
</comment>
<evidence type="ECO:0000256" key="1">
    <source>
        <dbReference type="SAM" id="MobiDB-lite"/>
    </source>
</evidence>
<gene>
    <name evidence="2" type="ORF">TWF679_002326</name>
</gene>
<evidence type="ECO:0000313" key="3">
    <source>
        <dbReference type="Proteomes" id="UP000614610"/>
    </source>
</evidence>
<feature type="compositionally biased region" description="Polar residues" evidence="1">
    <location>
        <begin position="23"/>
        <end position="42"/>
    </location>
</feature>
<feature type="compositionally biased region" description="Polar residues" evidence="1">
    <location>
        <begin position="192"/>
        <end position="207"/>
    </location>
</feature>
<accession>A0A8H8VGI6</accession>